<evidence type="ECO:0000313" key="1">
    <source>
        <dbReference type="EMBL" id="HIU39938.1"/>
    </source>
</evidence>
<reference evidence="1" key="1">
    <citation type="submission" date="2020-10" db="EMBL/GenBank/DDBJ databases">
        <authorList>
            <person name="Gilroy R."/>
        </authorList>
    </citation>
    <scope>NUCLEOTIDE SEQUENCE</scope>
    <source>
        <strain evidence="1">CHK193-30670</strain>
    </source>
</reference>
<organism evidence="1 2">
    <name type="scientific">Candidatus Aphodocola excrementigallinarum</name>
    <dbReference type="NCBI Taxonomy" id="2840670"/>
    <lineage>
        <taxon>Bacteria</taxon>
        <taxon>Bacillati</taxon>
        <taxon>Bacillota</taxon>
        <taxon>Bacilli</taxon>
        <taxon>Candidatus Aphodocola</taxon>
    </lineage>
</organism>
<accession>A0A9D1IM86</accession>
<dbReference type="PROSITE" id="PS51257">
    <property type="entry name" value="PROKAR_LIPOPROTEIN"/>
    <property type="match status" value="1"/>
</dbReference>
<gene>
    <name evidence="1" type="ORF">IAB68_01370</name>
</gene>
<dbReference type="Proteomes" id="UP000824074">
    <property type="component" value="Unassembled WGS sequence"/>
</dbReference>
<sequence>MKMLDKNTIKKHMVSSFENYASVCSSCACGGGVGSCNTTCKGCKDKNENIKEVRNVYDK</sequence>
<name>A0A9D1IM86_9FIRM</name>
<comment type="caution">
    <text evidence="1">The sequence shown here is derived from an EMBL/GenBank/DDBJ whole genome shotgun (WGS) entry which is preliminary data.</text>
</comment>
<dbReference type="AlphaFoldDB" id="A0A9D1IM86"/>
<dbReference type="EMBL" id="DVMT01000015">
    <property type="protein sequence ID" value="HIU39938.1"/>
    <property type="molecule type" value="Genomic_DNA"/>
</dbReference>
<proteinExistence type="predicted"/>
<evidence type="ECO:0000313" key="2">
    <source>
        <dbReference type="Proteomes" id="UP000824074"/>
    </source>
</evidence>
<reference evidence="1" key="2">
    <citation type="journal article" date="2021" name="PeerJ">
        <title>Extensive microbial diversity within the chicken gut microbiome revealed by metagenomics and culture.</title>
        <authorList>
            <person name="Gilroy R."/>
            <person name="Ravi A."/>
            <person name="Getino M."/>
            <person name="Pursley I."/>
            <person name="Horton D.L."/>
            <person name="Alikhan N.F."/>
            <person name="Baker D."/>
            <person name="Gharbi K."/>
            <person name="Hall N."/>
            <person name="Watson M."/>
            <person name="Adriaenssens E.M."/>
            <person name="Foster-Nyarko E."/>
            <person name="Jarju S."/>
            <person name="Secka A."/>
            <person name="Antonio M."/>
            <person name="Oren A."/>
            <person name="Chaudhuri R.R."/>
            <person name="La Ragione R."/>
            <person name="Hildebrand F."/>
            <person name="Pallen M.J."/>
        </authorList>
    </citation>
    <scope>NUCLEOTIDE SEQUENCE</scope>
    <source>
        <strain evidence="1">CHK193-30670</strain>
    </source>
</reference>
<protein>
    <submittedName>
        <fullName evidence="1">Uncharacterized protein</fullName>
    </submittedName>
</protein>